<reference evidence="2 3" key="1">
    <citation type="submission" date="2020-07" db="EMBL/GenBank/DDBJ databases">
        <title>Metarhizium humberi genome.</title>
        <authorList>
            <person name="Lysoe E."/>
        </authorList>
    </citation>
    <scope>NUCLEOTIDE SEQUENCE [LARGE SCALE GENOMIC DNA]</scope>
    <source>
        <strain evidence="2 3">ESALQ1638</strain>
    </source>
</reference>
<sequence>MQRPSPSLKEKDPVQASSDADMMLLMRIVSQPKDQGNIQGHRRNGNSTRCAVQPAHARAVDLGLISPTTEDDFATTLLLRTAAAIHIGVLLRQPKVVQGQG</sequence>
<evidence type="ECO:0000313" key="2">
    <source>
        <dbReference type="EMBL" id="KAH0597723.1"/>
    </source>
</evidence>
<evidence type="ECO:0000313" key="3">
    <source>
        <dbReference type="Proteomes" id="UP000764110"/>
    </source>
</evidence>
<dbReference type="AlphaFoldDB" id="A0A9P8S8T3"/>
<keyword evidence="3" id="KW-1185">Reference proteome</keyword>
<feature type="region of interest" description="Disordered" evidence="1">
    <location>
        <begin position="1"/>
        <end position="20"/>
    </location>
</feature>
<gene>
    <name evidence="2" type="ORF">MHUMG1_04094</name>
</gene>
<evidence type="ECO:0000256" key="1">
    <source>
        <dbReference type="SAM" id="MobiDB-lite"/>
    </source>
</evidence>
<proteinExistence type="predicted"/>
<accession>A0A9P8S8T3</accession>
<name>A0A9P8S8T3_9HYPO</name>
<organism evidence="2 3">
    <name type="scientific">Metarhizium humberi</name>
    <dbReference type="NCBI Taxonomy" id="2596975"/>
    <lineage>
        <taxon>Eukaryota</taxon>
        <taxon>Fungi</taxon>
        <taxon>Dikarya</taxon>
        <taxon>Ascomycota</taxon>
        <taxon>Pezizomycotina</taxon>
        <taxon>Sordariomycetes</taxon>
        <taxon>Hypocreomycetidae</taxon>
        <taxon>Hypocreales</taxon>
        <taxon>Clavicipitaceae</taxon>
        <taxon>Metarhizium</taxon>
    </lineage>
</organism>
<dbReference type="Proteomes" id="UP000764110">
    <property type="component" value="Unassembled WGS sequence"/>
</dbReference>
<comment type="caution">
    <text evidence="2">The sequence shown here is derived from an EMBL/GenBank/DDBJ whole genome shotgun (WGS) entry which is preliminary data.</text>
</comment>
<protein>
    <submittedName>
        <fullName evidence="2">Uncharacterized protein</fullName>
    </submittedName>
</protein>
<dbReference type="EMBL" id="JACEFI010000006">
    <property type="protein sequence ID" value="KAH0597723.1"/>
    <property type="molecule type" value="Genomic_DNA"/>
</dbReference>